<accession>A0A1H7AQW8</accession>
<dbReference type="OrthoDB" id="7947972at2"/>
<dbReference type="PANTHER" id="PTHR31690:SF4">
    <property type="entry name" value="FUCOSE MUTAROTASE"/>
    <property type="match status" value="1"/>
</dbReference>
<dbReference type="GO" id="GO:0006004">
    <property type="term" value="P:fucose metabolic process"/>
    <property type="evidence" value="ECO:0007669"/>
    <property type="project" value="TreeGrafter"/>
</dbReference>
<comment type="catalytic activity">
    <reaction evidence="1">
        <text>beta-D-ribopyranose = beta-D-ribofuranose</text>
        <dbReference type="Rhea" id="RHEA:25432"/>
        <dbReference type="ChEBI" id="CHEBI:27476"/>
        <dbReference type="ChEBI" id="CHEBI:47002"/>
        <dbReference type="EC" id="5.4.99.62"/>
    </reaction>
</comment>
<proteinExistence type="predicted"/>
<dbReference type="Gene3D" id="3.40.1650.10">
    <property type="entry name" value="RbsD-like domain"/>
    <property type="match status" value="1"/>
</dbReference>
<dbReference type="GO" id="GO:0042806">
    <property type="term" value="F:fucose binding"/>
    <property type="evidence" value="ECO:0007669"/>
    <property type="project" value="TreeGrafter"/>
</dbReference>
<dbReference type="Pfam" id="PF05025">
    <property type="entry name" value="RbsD_FucU"/>
    <property type="match status" value="1"/>
</dbReference>
<keyword evidence="2" id="KW-0413">Isomerase</keyword>
<keyword evidence="5" id="KW-1185">Reference proteome</keyword>
<name>A0A1H7AQW8_9BURK</name>
<evidence type="ECO:0000313" key="5">
    <source>
        <dbReference type="Proteomes" id="UP000198866"/>
    </source>
</evidence>
<dbReference type="GO" id="GO:0036373">
    <property type="term" value="F:L-fucose mutarotase activity"/>
    <property type="evidence" value="ECO:0007669"/>
    <property type="project" value="UniProtKB-EC"/>
</dbReference>
<dbReference type="SUPFAM" id="SSF102546">
    <property type="entry name" value="RbsD-like"/>
    <property type="match status" value="1"/>
</dbReference>
<reference evidence="5" key="1">
    <citation type="submission" date="2016-10" db="EMBL/GenBank/DDBJ databases">
        <authorList>
            <person name="Varghese N."/>
            <person name="Submissions S."/>
        </authorList>
    </citation>
    <scope>NUCLEOTIDE SEQUENCE [LARGE SCALE GENOMIC DNA]</scope>
    <source>
        <strain evidence="5">LMG 26031</strain>
    </source>
</reference>
<evidence type="ECO:0000256" key="3">
    <source>
        <dbReference type="ARBA" id="ARBA00036324"/>
    </source>
</evidence>
<dbReference type="AlphaFoldDB" id="A0A1H7AQW8"/>
<dbReference type="EMBL" id="FNYE01000015">
    <property type="protein sequence ID" value="SEJ68041.1"/>
    <property type="molecule type" value="Genomic_DNA"/>
</dbReference>
<evidence type="ECO:0000313" key="4">
    <source>
        <dbReference type="EMBL" id="SEJ68041.1"/>
    </source>
</evidence>
<evidence type="ECO:0000256" key="2">
    <source>
        <dbReference type="ARBA" id="ARBA00023235"/>
    </source>
</evidence>
<comment type="catalytic activity">
    <reaction evidence="3">
        <text>alpha-L-fucose = beta-L-fucose</text>
        <dbReference type="Rhea" id="RHEA:25580"/>
        <dbReference type="ChEBI" id="CHEBI:42548"/>
        <dbReference type="ChEBI" id="CHEBI:42589"/>
        <dbReference type="EC" id="5.1.3.29"/>
    </reaction>
</comment>
<protein>
    <submittedName>
        <fullName evidence="4">L-fucose mutarotase</fullName>
    </submittedName>
</protein>
<dbReference type="PANTHER" id="PTHR31690">
    <property type="entry name" value="FUCOSE MUTAROTASE"/>
    <property type="match status" value="1"/>
</dbReference>
<dbReference type="STRING" id="667676.SAMN05192539_1015125"/>
<dbReference type="GO" id="GO:0062193">
    <property type="term" value="F:D-ribose pyranase activity"/>
    <property type="evidence" value="ECO:0007669"/>
    <property type="project" value="UniProtKB-EC"/>
</dbReference>
<dbReference type="InterPro" id="IPR023750">
    <property type="entry name" value="RbsD-like_sf"/>
</dbReference>
<sequence length="144" mass="15274">MLKGISPLLSPDLLFTLASMGHGDEIALVDANFPAASHARQLIRLPSCTSAELANEVLRLFPLDEAVPCAAWIMTPIDPLSAPPPATLDLQRVLKLHGAPEAEGLARNEFYARAKAGFAIVQTGETRPYGNLLLKKGVVPPVAG</sequence>
<dbReference type="Proteomes" id="UP000198866">
    <property type="component" value="Unassembled WGS sequence"/>
</dbReference>
<organism evidence="4 5">
    <name type="scientific">Paraburkholderia diazotrophica</name>
    <dbReference type="NCBI Taxonomy" id="667676"/>
    <lineage>
        <taxon>Bacteria</taxon>
        <taxon>Pseudomonadati</taxon>
        <taxon>Pseudomonadota</taxon>
        <taxon>Betaproteobacteria</taxon>
        <taxon>Burkholderiales</taxon>
        <taxon>Burkholderiaceae</taxon>
        <taxon>Paraburkholderia</taxon>
    </lineage>
</organism>
<dbReference type="RefSeq" id="WP_090868229.1">
    <property type="nucleotide sequence ID" value="NZ_FNYE01000015.1"/>
</dbReference>
<dbReference type="InterPro" id="IPR007721">
    <property type="entry name" value="RbsD_FucU"/>
</dbReference>
<gene>
    <name evidence="4" type="ORF">SAMN05192539_1015125</name>
</gene>
<evidence type="ECO:0000256" key="1">
    <source>
        <dbReference type="ARBA" id="ARBA00000223"/>
    </source>
</evidence>
<dbReference type="InterPro" id="IPR050443">
    <property type="entry name" value="RbsD/FucU_mutarotase"/>
</dbReference>